<proteinExistence type="predicted"/>
<dbReference type="InterPro" id="IPR011611">
    <property type="entry name" value="PfkB_dom"/>
</dbReference>
<dbReference type="Gene3D" id="3.40.50.450">
    <property type="match status" value="1"/>
</dbReference>
<dbReference type="EMBL" id="CP037900">
    <property type="protein sequence ID" value="QBP10040.1"/>
    <property type="molecule type" value="Genomic_DNA"/>
</dbReference>
<evidence type="ECO:0000313" key="3">
    <source>
        <dbReference type="Proteomes" id="UP000253772"/>
    </source>
</evidence>
<dbReference type="OrthoDB" id="9795789at2"/>
<dbReference type="Gene3D" id="3.40.1190.20">
    <property type="match status" value="1"/>
</dbReference>
<dbReference type="InterPro" id="IPR029056">
    <property type="entry name" value="Ribokinase-like"/>
</dbReference>
<gene>
    <name evidence="2" type="ORF">DDF84_009830</name>
</gene>
<organism evidence="2 3">
    <name type="scientific">Cupriavidus metallidurans</name>
    <dbReference type="NCBI Taxonomy" id="119219"/>
    <lineage>
        <taxon>Bacteria</taxon>
        <taxon>Pseudomonadati</taxon>
        <taxon>Pseudomonadota</taxon>
        <taxon>Betaproteobacteria</taxon>
        <taxon>Burkholderiales</taxon>
        <taxon>Burkholderiaceae</taxon>
        <taxon>Cupriavidus</taxon>
    </lineage>
</organism>
<dbReference type="Pfam" id="PF05014">
    <property type="entry name" value="Nuc_deoxyrib_tr"/>
    <property type="match status" value="1"/>
</dbReference>
<dbReference type="SUPFAM" id="SSF52309">
    <property type="entry name" value="N-(deoxy)ribosyltransferase-like"/>
    <property type="match status" value="1"/>
</dbReference>
<accession>A0A482IT95</accession>
<dbReference type="RefSeq" id="WP_039016810.1">
    <property type="nucleotide sequence ID" value="NZ_CP037900.1"/>
</dbReference>
<dbReference type="InterPro" id="IPR007710">
    <property type="entry name" value="Nucleoside_deoxyribTrfase"/>
</dbReference>
<sequence>MSSIVVGGGTYWEYCLHPEWEAFYGSAGRAAALLALLGEHVELVTFGNEEKGRYLKYLAQTYGFERGSEAIGPSISFSYTNPLSSPSIAPPRHLLKQDTTVVAAAPVVLRFGALEGTVVAKGDRVVFDPQDIDLPERFAANGSTAHELAIVCNLQEGQSLTEAESPADVAHALLRREGACVAVVKMGAAGALVAEGEKLSLIPAYRTDSVFGIGSGDVFSAAFTYFWGKHRRRAHDAALRASQFVAYYCNTTDLPVSEQAVVEAVDQFLPNNGTPPTEGRKPKVYLAGPFFTMSQIWLVEEARAALMDQGLEVFSPYHNVGFGVAAEVAPKDIAALDAADLVYAIVDGLDAGTMFEIGYAVKHNIPVVAFAENESPGSLTMLLGTGVHVVKDFAASIYKLSWIARP</sequence>
<protein>
    <submittedName>
        <fullName evidence="2">Nucleoside 2-deoxyribosyltransferase</fullName>
    </submittedName>
</protein>
<dbReference type="Pfam" id="PF00294">
    <property type="entry name" value="PfkB"/>
    <property type="match status" value="1"/>
</dbReference>
<dbReference type="AlphaFoldDB" id="A0A482IT95"/>
<dbReference type="SUPFAM" id="SSF53613">
    <property type="entry name" value="Ribokinase-like"/>
    <property type="match status" value="1"/>
</dbReference>
<evidence type="ECO:0000313" key="2">
    <source>
        <dbReference type="EMBL" id="QBP10040.1"/>
    </source>
</evidence>
<dbReference type="GO" id="GO:0016740">
    <property type="term" value="F:transferase activity"/>
    <property type="evidence" value="ECO:0007669"/>
    <property type="project" value="UniProtKB-KW"/>
</dbReference>
<reference evidence="2 3" key="1">
    <citation type="submission" date="2019-03" db="EMBL/GenBank/DDBJ databases">
        <title>Comparative insights into the high quality Complete genome sequence of highly metal resistant Cupriavidus metallidurans strain BS1 isolated from a gold-copper mine.</title>
        <authorList>
            <person name="Mazhar H.S."/>
            <person name="Rensing C."/>
        </authorList>
    </citation>
    <scope>NUCLEOTIDE SEQUENCE [LARGE SCALE GENOMIC DNA]</scope>
    <source>
        <strain evidence="2 3">BS1</strain>
    </source>
</reference>
<keyword evidence="2" id="KW-0808">Transferase</keyword>
<feature type="domain" description="Carbohydrate kinase PfkB" evidence="1">
    <location>
        <begin position="150"/>
        <end position="233"/>
    </location>
</feature>
<dbReference type="Proteomes" id="UP000253772">
    <property type="component" value="Chromosome c1"/>
</dbReference>
<name>A0A482IT95_9BURK</name>
<evidence type="ECO:0000259" key="1">
    <source>
        <dbReference type="Pfam" id="PF00294"/>
    </source>
</evidence>